<dbReference type="InterPro" id="IPR043502">
    <property type="entry name" value="DNA/RNA_pol_sf"/>
</dbReference>
<evidence type="ECO:0000313" key="2">
    <source>
        <dbReference type="EMBL" id="PFX19266.1"/>
    </source>
</evidence>
<gene>
    <name evidence="2" type="ORF">AWC38_SpisGene16336</name>
</gene>
<dbReference type="InterPro" id="IPR008042">
    <property type="entry name" value="Retrotrans_Pao"/>
</dbReference>
<reference evidence="3" key="1">
    <citation type="journal article" date="2017" name="bioRxiv">
        <title>Comparative analysis of the genomes of Stylophora pistillata and Acropora digitifera provides evidence for extensive differences between species of corals.</title>
        <authorList>
            <person name="Voolstra C.R."/>
            <person name="Li Y."/>
            <person name="Liew Y.J."/>
            <person name="Baumgarten S."/>
            <person name="Zoccola D."/>
            <person name="Flot J.-F."/>
            <person name="Tambutte S."/>
            <person name="Allemand D."/>
            <person name="Aranda M."/>
        </authorList>
    </citation>
    <scope>NUCLEOTIDE SEQUENCE [LARGE SCALE GENOMIC DNA]</scope>
</reference>
<dbReference type="AlphaFoldDB" id="A0A2B4RQ06"/>
<dbReference type="SUPFAM" id="SSF56672">
    <property type="entry name" value="DNA/RNA polymerases"/>
    <property type="match status" value="1"/>
</dbReference>
<sequence length="529" mass="59895">MAEAALKQAKTDRRTAKSAFTRLKKALDHLVENHIPPDEVRQSLAKFHGAYESLVEKHDEYTKFIENNEEYQMEEQWLDECQEILMRIEVDAKMFINCTEKSNPEYTDGNGTSTSGKEVSSTGVHENDGISNMQSINRALPVVNAVDSKISASSASGVTALRLERLIPFIRLTEPLTTSGAGLPTQRFEEITAVKTSHIPELLGLQNTKFRRGQGQVDLLIGIEHIHFHAGETRHVDHLLSRNSPLGWVVFGGELEETSDVTRKLHVKFAFPVDLSHFWETEAMGMEIKPCICDADKLMQTEREESELIEKILIPERDQHVHRFLWRNLETNRAPVVYVETVLTFGDKPAPAMAQIALRKTAQDNKTDHPEAAEVLTNDTYMDDNCDSADTAQEARKLMEDIDEVFKTGGFNVKGWISNKKLAEKDNNEIEKGMNVFQGGEEKVLGTSWNFKTDKFFFRVKADILKLVDRPSHVPVKMTKGMILSQVARIYEPIGFAATFIIKEKIGMQQLWQLGLDWDEELPPAVQDN</sequence>
<name>A0A2B4RQ06_STYPI</name>
<evidence type="ECO:0000256" key="1">
    <source>
        <dbReference type="SAM" id="MobiDB-lite"/>
    </source>
</evidence>
<accession>A0A2B4RQ06</accession>
<dbReference type="PANTHER" id="PTHR47331">
    <property type="entry name" value="PHD-TYPE DOMAIN-CONTAINING PROTEIN"/>
    <property type="match status" value="1"/>
</dbReference>
<dbReference type="EMBL" id="LSMT01000369">
    <property type="protein sequence ID" value="PFX19266.1"/>
    <property type="molecule type" value="Genomic_DNA"/>
</dbReference>
<proteinExistence type="predicted"/>
<feature type="region of interest" description="Disordered" evidence="1">
    <location>
        <begin position="101"/>
        <end position="128"/>
    </location>
</feature>
<organism evidence="2 3">
    <name type="scientific">Stylophora pistillata</name>
    <name type="common">Smooth cauliflower coral</name>
    <dbReference type="NCBI Taxonomy" id="50429"/>
    <lineage>
        <taxon>Eukaryota</taxon>
        <taxon>Metazoa</taxon>
        <taxon>Cnidaria</taxon>
        <taxon>Anthozoa</taxon>
        <taxon>Hexacorallia</taxon>
        <taxon>Scleractinia</taxon>
        <taxon>Astrocoeniina</taxon>
        <taxon>Pocilloporidae</taxon>
        <taxon>Stylophora</taxon>
    </lineage>
</organism>
<comment type="caution">
    <text evidence="2">The sequence shown here is derived from an EMBL/GenBank/DDBJ whole genome shotgun (WGS) entry which is preliminary data.</text>
</comment>
<evidence type="ECO:0000313" key="3">
    <source>
        <dbReference type="Proteomes" id="UP000225706"/>
    </source>
</evidence>
<dbReference type="STRING" id="50429.A0A2B4RQ06"/>
<keyword evidence="3" id="KW-1185">Reference proteome</keyword>
<dbReference type="OrthoDB" id="5985631at2759"/>
<dbReference type="Proteomes" id="UP000225706">
    <property type="component" value="Unassembled WGS sequence"/>
</dbReference>
<protein>
    <submittedName>
        <fullName evidence="2">Uncharacterized protein</fullName>
    </submittedName>
</protein>
<dbReference type="Pfam" id="PF05380">
    <property type="entry name" value="Peptidase_A17"/>
    <property type="match status" value="1"/>
</dbReference>